<reference evidence="2" key="1">
    <citation type="submission" date="2012-02" db="EMBL/GenBank/DDBJ databases">
        <title>The complete genome of Echinicola vietnamensis DSM 17526.</title>
        <authorList>
            <person name="Lucas S."/>
            <person name="Copeland A."/>
            <person name="Lapidus A."/>
            <person name="Glavina del Rio T."/>
            <person name="Dalin E."/>
            <person name="Tice H."/>
            <person name="Bruce D."/>
            <person name="Goodwin L."/>
            <person name="Pitluck S."/>
            <person name="Peters L."/>
            <person name="Ovchinnikova G."/>
            <person name="Teshima H."/>
            <person name="Kyrpides N."/>
            <person name="Mavromatis K."/>
            <person name="Ivanova N."/>
            <person name="Brettin T."/>
            <person name="Detter J.C."/>
            <person name="Han C."/>
            <person name="Larimer F."/>
            <person name="Land M."/>
            <person name="Hauser L."/>
            <person name="Markowitz V."/>
            <person name="Cheng J.-F."/>
            <person name="Hugenholtz P."/>
            <person name="Woyke T."/>
            <person name="Wu D."/>
            <person name="Brambilla E."/>
            <person name="Klenk H.-P."/>
            <person name="Eisen J.A."/>
        </authorList>
    </citation>
    <scope>NUCLEOTIDE SEQUENCE [LARGE SCALE GENOMIC DNA]</scope>
    <source>
        <strain evidence="2">DSM 17526 / LMG 23754 / KMM 6221</strain>
    </source>
</reference>
<proteinExistence type="predicted"/>
<organism evidence="1 2">
    <name type="scientific">Echinicola vietnamensis (strain DSM 17526 / LMG 23754 / KMM 6221)</name>
    <dbReference type="NCBI Taxonomy" id="926556"/>
    <lineage>
        <taxon>Bacteria</taxon>
        <taxon>Pseudomonadati</taxon>
        <taxon>Bacteroidota</taxon>
        <taxon>Cytophagia</taxon>
        <taxon>Cytophagales</taxon>
        <taxon>Cyclobacteriaceae</taxon>
        <taxon>Echinicola</taxon>
    </lineage>
</organism>
<dbReference type="Proteomes" id="UP000010796">
    <property type="component" value="Chromosome"/>
</dbReference>
<dbReference type="HOGENOM" id="CLU_2842786_0_0_10"/>
<keyword evidence="2" id="KW-1185">Reference proteome</keyword>
<evidence type="ECO:0000313" key="2">
    <source>
        <dbReference type="Proteomes" id="UP000010796"/>
    </source>
</evidence>
<name>L0G0F8_ECHVK</name>
<protein>
    <submittedName>
        <fullName evidence="1">Uncharacterized protein</fullName>
    </submittedName>
</protein>
<evidence type="ECO:0000313" key="1">
    <source>
        <dbReference type="EMBL" id="AGA78788.1"/>
    </source>
</evidence>
<dbReference type="OrthoDB" id="830908at2"/>
<accession>L0G0F8</accession>
<dbReference type="RefSeq" id="WP_015266344.1">
    <property type="nucleotide sequence ID" value="NC_019904.1"/>
</dbReference>
<gene>
    <name evidence="1" type="ordered locus">Echvi_2542</name>
</gene>
<dbReference type="KEGG" id="evi:Echvi_2542"/>
<dbReference type="EMBL" id="CP003346">
    <property type="protein sequence ID" value="AGA78788.1"/>
    <property type="molecule type" value="Genomic_DNA"/>
</dbReference>
<dbReference type="AlphaFoldDB" id="L0G0F8"/>
<sequence length="65" mass="7862">MKVSTLMILVFLVVQQVYGQKDTTWYDINWEETTREHAAFYRPSPQPKDEGFWIEDFQYKTIGER</sequence>
<dbReference type="STRING" id="926556.Echvi_2542"/>